<reference evidence="9" key="2">
    <citation type="submission" date="2020-09" db="EMBL/GenBank/DDBJ databases">
        <authorList>
            <person name="Sun Q."/>
            <person name="Kim S."/>
        </authorList>
    </citation>
    <scope>NUCLEOTIDE SEQUENCE</scope>
    <source>
        <strain evidence="9">KCTC 12870</strain>
    </source>
</reference>
<dbReference type="Proteomes" id="UP000642829">
    <property type="component" value="Unassembled WGS sequence"/>
</dbReference>
<evidence type="ECO:0000313" key="10">
    <source>
        <dbReference type="Proteomes" id="UP000642829"/>
    </source>
</evidence>
<dbReference type="PROSITE" id="PS50109">
    <property type="entry name" value="HIS_KIN"/>
    <property type="match status" value="1"/>
</dbReference>
<dbReference type="PROSITE" id="PS50110">
    <property type="entry name" value="RESPONSE_REGULATORY"/>
    <property type="match status" value="1"/>
</dbReference>
<dbReference type="InterPro" id="IPR003661">
    <property type="entry name" value="HisK_dim/P_dom"/>
</dbReference>
<dbReference type="SUPFAM" id="SSF55874">
    <property type="entry name" value="ATPase domain of HSP90 chaperone/DNA topoisomerase II/histidine kinase"/>
    <property type="match status" value="1"/>
</dbReference>
<keyword evidence="6" id="KW-1133">Transmembrane helix</keyword>
<evidence type="ECO:0000259" key="7">
    <source>
        <dbReference type="PROSITE" id="PS50109"/>
    </source>
</evidence>
<feature type="domain" description="Response regulatory" evidence="8">
    <location>
        <begin position="410"/>
        <end position="528"/>
    </location>
</feature>
<dbReference type="InterPro" id="IPR001789">
    <property type="entry name" value="Sig_transdc_resp-reg_receiver"/>
</dbReference>
<dbReference type="Gene3D" id="3.30.565.10">
    <property type="entry name" value="Histidine kinase-like ATPase, C-terminal domain"/>
    <property type="match status" value="1"/>
</dbReference>
<feature type="domain" description="Histidine kinase" evidence="7">
    <location>
        <begin position="160"/>
        <end position="382"/>
    </location>
</feature>
<evidence type="ECO:0000256" key="1">
    <source>
        <dbReference type="ARBA" id="ARBA00000085"/>
    </source>
</evidence>
<dbReference type="SUPFAM" id="SSF52172">
    <property type="entry name" value="CheY-like"/>
    <property type="match status" value="1"/>
</dbReference>
<evidence type="ECO:0000313" key="9">
    <source>
        <dbReference type="EMBL" id="GHB96486.1"/>
    </source>
</evidence>
<feature type="transmembrane region" description="Helical" evidence="6">
    <location>
        <begin position="95"/>
        <end position="115"/>
    </location>
</feature>
<dbReference type="PRINTS" id="PR00344">
    <property type="entry name" value="BCTRLSENSOR"/>
</dbReference>
<feature type="transmembrane region" description="Helical" evidence="6">
    <location>
        <begin position="29"/>
        <end position="54"/>
    </location>
</feature>
<comment type="catalytic activity">
    <reaction evidence="1">
        <text>ATP + protein L-histidine = ADP + protein N-phospho-L-histidine.</text>
        <dbReference type="EC" id="2.7.13.3"/>
    </reaction>
</comment>
<keyword evidence="4" id="KW-0902">Two-component regulatory system</keyword>
<dbReference type="InterPro" id="IPR036890">
    <property type="entry name" value="HATPase_C_sf"/>
</dbReference>
<dbReference type="Pfam" id="PF00072">
    <property type="entry name" value="Response_reg"/>
    <property type="match status" value="1"/>
</dbReference>
<evidence type="ECO:0000256" key="5">
    <source>
        <dbReference type="PROSITE-ProRule" id="PRU00169"/>
    </source>
</evidence>
<dbReference type="InterPro" id="IPR004358">
    <property type="entry name" value="Sig_transdc_His_kin-like_C"/>
</dbReference>
<reference evidence="9" key="1">
    <citation type="journal article" date="2014" name="Int. J. Syst. Evol. Microbiol.">
        <title>Complete genome sequence of Corynebacterium casei LMG S-19264T (=DSM 44701T), isolated from a smear-ripened cheese.</title>
        <authorList>
            <consortium name="US DOE Joint Genome Institute (JGI-PGF)"/>
            <person name="Walter F."/>
            <person name="Albersmeier A."/>
            <person name="Kalinowski J."/>
            <person name="Ruckert C."/>
        </authorList>
    </citation>
    <scope>NUCLEOTIDE SEQUENCE</scope>
    <source>
        <strain evidence="9">KCTC 12870</strain>
    </source>
</reference>
<dbReference type="SUPFAM" id="SSF47384">
    <property type="entry name" value="Homodimeric domain of signal transducing histidine kinase"/>
    <property type="match status" value="1"/>
</dbReference>
<accession>A0A8J3GE52</accession>
<dbReference type="Pfam" id="PF02518">
    <property type="entry name" value="HATPase_c"/>
    <property type="match status" value="1"/>
</dbReference>
<dbReference type="AlphaFoldDB" id="A0A8J3GE52"/>
<dbReference type="CDD" id="cd16922">
    <property type="entry name" value="HATPase_EvgS-ArcB-TorS-like"/>
    <property type="match status" value="1"/>
</dbReference>
<feature type="modified residue" description="4-aspartylphosphate" evidence="5">
    <location>
        <position position="459"/>
    </location>
</feature>
<evidence type="ECO:0000256" key="4">
    <source>
        <dbReference type="ARBA" id="ARBA00023012"/>
    </source>
</evidence>
<keyword evidence="6" id="KW-0812">Transmembrane</keyword>
<dbReference type="GO" id="GO:0000155">
    <property type="term" value="F:phosphorelay sensor kinase activity"/>
    <property type="evidence" value="ECO:0007669"/>
    <property type="project" value="InterPro"/>
</dbReference>
<dbReference type="SMART" id="SM00387">
    <property type="entry name" value="HATPase_c"/>
    <property type="match status" value="1"/>
</dbReference>
<dbReference type="SMART" id="SM00388">
    <property type="entry name" value="HisKA"/>
    <property type="match status" value="1"/>
</dbReference>
<dbReference type="InterPro" id="IPR058544">
    <property type="entry name" value="ETR1_N"/>
</dbReference>
<dbReference type="Gene3D" id="3.40.50.2300">
    <property type="match status" value="1"/>
</dbReference>
<dbReference type="CDD" id="cd17546">
    <property type="entry name" value="REC_hyHK_CKI1_RcsC-like"/>
    <property type="match status" value="1"/>
</dbReference>
<evidence type="ECO:0000256" key="6">
    <source>
        <dbReference type="SAM" id="Phobius"/>
    </source>
</evidence>
<evidence type="ECO:0000259" key="8">
    <source>
        <dbReference type="PROSITE" id="PS50110"/>
    </source>
</evidence>
<dbReference type="CDD" id="cd00082">
    <property type="entry name" value="HisKA"/>
    <property type="match status" value="1"/>
</dbReference>
<protein>
    <recommendedName>
        <fullName evidence="2">histidine kinase</fullName>
        <ecNumber evidence="2">2.7.13.3</ecNumber>
    </recommendedName>
</protein>
<keyword evidence="10" id="KW-1185">Reference proteome</keyword>
<comment type="caution">
    <text evidence="9">The sequence shown here is derived from an EMBL/GenBank/DDBJ whole genome shotgun (WGS) entry which is preliminary data.</text>
</comment>
<organism evidence="9 10">
    <name type="scientific">Cerasicoccus arenae</name>
    <dbReference type="NCBI Taxonomy" id="424488"/>
    <lineage>
        <taxon>Bacteria</taxon>
        <taxon>Pseudomonadati</taxon>
        <taxon>Verrucomicrobiota</taxon>
        <taxon>Opitutia</taxon>
        <taxon>Puniceicoccales</taxon>
        <taxon>Cerasicoccaceae</taxon>
        <taxon>Cerasicoccus</taxon>
    </lineage>
</organism>
<dbReference type="SMART" id="SM00448">
    <property type="entry name" value="REC"/>
    <property type="match status" value="1"/>
</dbReference>
<dbReference type="EC" id="2.7.13.3" evidence="2"/>
<evidence type="ECO:0000256" key="2">
    <source>
        <dbReference type="ARBA" id="ARBA00012438"/>
    </source>
</evidence>
<dbReference type="InterPro" id="IPR011006">
    <property type="entry name" value="CheY-like_superfamily"/>
</dbReference>
<dbReference type="InterPro" id="IPR036097">
    <property type="entry name" value="HisK_dim/P_sf"/>
</dbReference>
<dbReference type="Pfam" id="PF25487">
    <property type="entry name" value="ETR1_N"/>
    <property type="match status" value="1"/>
</dbReference>
<keyword evidence="6" id="KW-0472">Membrane</keyword>
<dbReference type="InterPro" id="IPR003594">
    <property type="entry name" value="HATPase_dom"/>
</dbReference>
<dbReference type="Pfam" id="PF00512">
    <property type="entry name" value="HisKA"/>
    <property type="match status" value="1"/>
</dbReference>
<name>A0A8J3GE52_9BACT</name>
<feature type="transmembrane region" description="Helical" evidence="6">
    <location>
        <begin position="66"/>
        <end position="89"/>
    </location>
</feature>
<dbReference type="FunFam" id="3.30.565.10:FF:000010">
    <property type="entry name" value="Sensor histidine kinase RcsC"/>
    <property type="match status" value="1"/>
</dbReference>
<dbReference type="PANTHER" id="PTHR45339:SF1">
    <property type="entry name" value="HYBRID SIGNAL TRANSDUCTION HISTIDINE KINASE J"/>
    <property type="match status" value="1"/>
</dbReference>
<dbReference type="RefSeq" id="WP_189512619.1">
    <property type="nucleotide sequence ID" value="NZ_BMXG01000005.1"/>
</dbReference>
<keyword evidence="3 5" id="KW-0597">Phosphoprotein</keyword>
<dbReference type="Gene3D" id="1.10.287.130">
    <property type="match status" value="1"/>
</dbReference>
<dbReference type="PANTHER" id="PTHR45339">
    <property type="entry name" value="HYBRID SIGNAL TRANSDUCTION HISTIDINE KINASE J"/>
    <property type="match status" value="1"/>
</dbReference>
<gene>
    <name evidence="9" type="ORF">GCM10007047_10460</name>
</gene>
<dbReference type="InterPro" id="IPR005467">
    <property type="entry name" value="His_kinase_dom"/>
</dbReference>
<proteinExistence type="predicted"/>
<sequence>MTSLANWWEGFCSTSYLPHENEYPWDPSVLWLSVIANGVIFMAYCSISFGLFYFVRRRRDLIYKRIFVLFGLFILCCATTHAIAILTIWKPYYLFESMVLLVTGVVSLASAIVMFRMIPEALQLPNPQELRKTKQELVNEARKKADAESASEMKSQFLANMSHEIRTPLNGLLGAIELLGDDPELQDKYQTELTIAQQSGKNLVAIINDILDLAKIEAGKLEMRCIPFDVKFIISNIVELFRMKAEAKGLLLSANFSSDLPAYVYGDPVRLSQIVTNLVANAIKFTDKGSVKIMAHLEEVKDNYVGLSIVIEDTGIGIPDNRVSEIFETFQQVHGEINEERGGSGLGLAISNHLAKKMDGGIMVESKLGEGSTFTVLVRLSAPSEIATDCKEAPPVWQSLAPPPGKSSLNILLADDNASSRHILRKMLSVDGVNVAAVQNGLDALTAHDENDFDVIIMDVRMPKMDGIAAIRKIRSTKKDADRRIPILVLTAYAMAEDQARVISAGADAYLAKPYQRQELMTKLQQLLDSQGKAKIGAVR</sequence>
<dbReference type="EMBL" id="BMXG01000005">
    <property type="protein sequence ID" value="GHB96486.1"/>
    <property type="molecule type" value="Genomic_DNA"/>
</dbReference>
<evidence type="ECO:0000256" key="3">
    <source>
        <dbReference type="ARBA" id="ARBA00022553"/>
    </source>
</evidence>